<protein>
    <recommendedName>
        <fullName evidence="3">Transmembrane protein 192</fullName>
    </recommendedName>
</protein>
<keyword evidence="5 7" id="KW-1133">Transmembrane helix</keyword>
<comment type="caution">
    <text evidence="9">The sequence shown here is derived from an EMBL/GenBank/DDBJ whole genome shotgun (WGS) entry which is preliminary data.</text>
</comment>
<sequence length="309" mass="35375">MIIAPFYILIVIADCHACLKWKWKCIVYNWFKKFGYGMVSLGNENRSGSGGGYFFDRDTAQLYDETDEASLVSSVLISNEEPSFKKIPVTGVIVLEIFLTISLIASAIAVPFFFEEDSCFILSCSHTALWLIMFGTNCYRNYQHNYIQKCGYLEFFRNTQLLQRVPLIVLSIGNAVLVLVLAVFLRFCPLPETCPLSSDLHCENYLQIFFGVEVFIVLLCLGKYLVIVVKFNSSKAIPDVHQDDLLISYLQSYAPTNEVGFRDESYMGEVLEKQADMIRYLKQHSNNLSRKILRLNAQLESMQNNAQRY</sequence>
<keyword evidence="4 7" id="KW-0812">Transmembrane</keyword>
<dbReference type="PANTHER" id="PTHR31592:SF1">
    <property type="entry name" value="TRANSMEMBRANE PROTEIN 192"/>
    <property type="match status" value="1"/>
</dbReference>
<reference evidence="9" key="1">
    <citation type="journal article" date="2020" name="bioRxiv">
        <title>Chromosome-level reference genome of the European wasp spider Argiope bruennichi: a resource for studies on range expansion and evolutionary adaptation.</title>
        <authorList>
            <person name="Sheffer M.M."/>
            <person name="Hoppe A."/>
            <person name="Krehenwinkel H."/>
            <person name="Uhl G."/>
            <person name="Kuss A.W."/>
            <person name="Jensen L."/>
            <person name="Jensen C."/>
            <person name="Gillespie R.G."/>
            <person name="Hoff K.J."/>
            <person name="Prost S."/>
        </authorList>
    </citation>
    <scope>NUCLEOTIDE SEQUENCE</scope>
</reference>
<dbReference type="Proteomes" id="UP000807504">
    <property type="component" value="Unassembled WGS sequence"/>
</dbReference>
<feature type="signal peptide" evidence="8">
    <location>
        <begin position="1"/>
        <end position="17"/>
    </location>
</feature>
<dbReference type="AlphaFoldDB" id="A0A8T0E7H7"/>
<feature type="transmembrane region" description="Helical" evidence="7">
    <location>
        <begin position="92"/>
        <end position="114"/>
    </location>
</feature>
<comment type="subcellular location">
    <subcellularLocation>
        <location evidence="1">Membrane</location>
        <topology evidence="1">Multi-pass membrane protein</topology>
    </subcellularLocation>
</comment>
<evidence type="ECO:0000256" key="3">
    <source>
        <dbReference type="ARBA" id="ARBA00014635"/>
    </source>
</evidence>
<feature type="transmembrane region" description="Helical" evidence="7">
    <location>
        <begin position="165"/>
        <end position="185"/>
    </location>
</feature>
<dbReference type="EMBL" id="JABXBU010002230">
    <property type="protein sequence ID" value="KAF8767454.1"/>
    <property type="molecule type" value="Genomic_DNA"/>
</dbReference>
<accession>A0A8T0E7H7</accession>
<evidence type="ECO:0000256" key="7">
    <source>
        <dbReference type="SAM" id="Phobius"/>
    </source>
</evidence>
<organism evidence="9 10">
    <name type="scientific">Argiope bruennichi</name>
    <name type="common">Wasp spider</name>
    <name type="synonym">Aranea bruennichi</name>
    <dbReference type="NCBI Taxonomy" id="94029"/>
    <lineage>
        <taxon>Eukaryota</taxon>
        <taxon>Metazoa</taxon>
        <taxon>Ecdysozoa</taxon>
        <taxon>Arthropoda</taxon>
        <taxon>Chelicerata</taxon>
        <taxon>Arachnida</taxon>
        <taxon>Araneae</taxon>
        <taxon>Araneomorphae</taxon>
        <taxon>Entelegynae</taxon>
        <taxon>Araneoidea</taxon>
        <taxon>Araneidae</taxon>
        <taxon>Argiope</taxon>
    </lineage>
</organism>
<evidence type="ECO:0000256" key="5">
    <source>
        <dbReference type="ARBA" id="ARBA00022989"/>
    </source>
</evidence>
<name>A0A8T0E7H7_ARGBR</name>
<dbReference type="GO" id="GO:0005765">
    <property type="term" value="C:lysosomal membrane"/>
    <property type="evidence" value="ECO:0007669"/>
    <property type="project" value="TreeGrafter"/>
</dbReference>
<feature type="chain" id="PRO_5035718442" description="Transmembrane protein 192" evidence="8">
    <location>
        <begin position="18"/>
        <end position="309"/>
    </location>
</feature>
<evidence type="ECO:0000256" key="6">
    <source>
        <dbReference type="ARBA" id="ARBA00023136"/>
    </source>
</evidence>
<keyword evidence="10" id="KW-1185">Reference proteome</keyword>
<keyword evidence="6 7" id="KW-0472">Membrane</keyword>
<evidence type="ECO:0000313" key="10">
    <source>
        <dbReference type="Proteomes" id="UP000807504"/>
    </source>
</evidence>
<evidence type="ECO:0000313" key="9">
    <source>
        <dbReference type="EMBL" id="KAF8767454.1"/>
    </source>
</evidence>
<keyword evidence="8" id="KW-0732">Signal</keyword>
<evidence type="ECO:0000256" key="4">
    <source>
        <dbReference type="ARBA" id="ARBA00022692"/>
    </source>
</evidence>
<evidence type="ECO:0000256" key="2">
    <source>
        <dbReference type="ARBA" id="ARBA00006314"/>
    </source>
</evidence>
<dbReference type="GO" id="GO:0005770">
    <property type="term" value="C:late endosome"/>
    <property type="evidence" value="ECO:0007669"/>
    <property type="project" value="TreeGrafter"/>
</dbReference>
<feature type="transmembrane region" description="Helical" evidence="7">
    <location>
        <begin position="120"/>
        <end position="139"/>
    </location>
</feature>
<dbReference type="PANTHER" id="PTHR31592">
    <property type="entry name" value="TRANSMEMBRANE PROTEIN 192"/>
    <property type="match status" value="1"/>
</dbReference>
<dbReference type="Pfam" id="PF14802">
    <property type="entry name" value="TMEM192"/>
    <property type="match status" value="1"/>
</dbReference>
<gene>
    <name evidence="9" type="ORF">HNY73_020417</name>
</gene>
<proteinExistence type="inferred from homology"/>
<reference evidence="9" key="2">
    <citation type="submission" date="2020-06" db="EMBL/GenBank/DDBJ databases">
        <authorList>
            <person name="Sheffer M."/>
        </authorList>
    </citation>
    <scope>NUCLEOTIDE SEQUENCE</scope>
</reference>
<evidence type="ECO:0000256" key="1">
    <source>
        <dbReference type="ARBA" id="ARBA00004141"/>
    </source>
</evidence>
<evidence type="ECO:0000256" key="8">
    <source>
        <dbReference type="SAM" id="SignalP"/>
    </source>
</evidence>
<comment type="similarity">
    <text evidence="2">Belongs to the TMEM192 family.</text>
</comment>
<feature type="transmembrane region" description="Helical" evidence="7">
    <location>
        <begin position="205"/>
        <end position="226"/>
    </location>
</feature>
<dbReference type="InterPro" id="IPR029399">
    <property type="entry name" value="TMEM192"/>
</dbReference>